<proteinExistence type="predicted"/>
<dbReference type="Proteomes" id="UP000246073">
    <property type="component" value="Unassembled WGS sequence"/>
</dbReference>
<reference evidence="2" key="1">
    <citation type="submission" date="2017-12" db="EMBL/GenBank/DDBJ databases">
        <authorList>
            <person name="Diaz M."/>
        </authorList>
    </citation>
    <scope>NUCLEOTIDE SEQUENCE [LARGE SCALE GENOMIC DNA]</scope>
    <source>
        <strain evidence="2">FI11154</strain>
    </source>
</reference>
<evidence type="ECO:0000313" key="2">
    <source>
        <dbReference type="Proteomes" id="UP000246073"/>
    </source>
</evidence>
<organism evidence="1 2">
    <name type="scientific">Ochrobactrum soli</name>
    <dbReference type="NCBI Taxonomy" id="2448455"/>
    <lineage>
        <taxon>Bacteria</taxon>
        <taxon>Pseudomonadati</taxon>
        <taxon>Pseudomonadota</taxon>
        <taxon>Alphaproteobacteria</taxon>
        <taxon>Hyphomicrobiales</taxon>
        <taxon>Brucellaceae</taxon>
        <taxon>Brucella/Ochrobactrum group</taxon>
        <taxon>Ochrobactrum</taxon>
    </lineage>
</organism>
<gene>
    <name evidence="1" type="ORF">OHAE_4804</name>
</gene>
<dbReference type="AlphaFoldDB" id="A0A2P9HD54"/>
<protein>
    <submittedName>
        <fullName evidence="1">Uncharacterized protein</fullName>
    </submittedName>
</protein>
<sequence>MVLELVFEFTNDITMSNLYHYRNTIYSLANETSRAKCIAQAMRS</sequence>
<evidence type="ECO:0000313" key="1">
    <source>
        <dbReference type="EMBL" id="SPL62012.1"/>
    </source>
</evidence>
<dbReference type="EMBL" id="OOFM01000001">
    <property type="protein sequence ID" value="SPL62012.1"/>
    <property type="molecule type" value="Genomic_DNA"/>
</dbReference>
<accession>A0A2P9HD54</accession>
<name>A0A2P9HD54_9HYPH</name>